<reference evidence="1 2" key="1">
    <citation type="submission" date="2021-08" db="EMBL/GenBank/DDBJ databases">
        <title>Genomic Architecture of Streptomyces flavotricini NGL1 and Streptomyces erythrochromogenes HMS4 With Differential Plant Beneficial attributes and laccase production capabilities.</title>
        <authorList>
            <person name="Salwan R."/>
            <person name="Kaur R."/>
            <person name="Sharma V."/>
        </authorList>
    </citation>
    <scope>NUCLEOTIDE SEQUENCE [LARGE SCALE GENOMIC DNA]</scope>
    <source>
        <strain evidence="1 2">NGL1</strain>
    </source>
</reference>
<dbReference type="Proteomes" id="UP001520654">
    <property type="component" value="Unassembled WGS sequence"/>
</dbReference>
<organism evidence="1 2">
    <name type="scientific">Streptomyces flavotricini</name>
    <dbReference type="NCBI Taxonomy" id="66888"/>
    <lineage>
        <taxon>Bacteria</taxon>
        <taxon>Bacillati</taxon>
        <taxon>Actinomycetota</taxon>
        <taxon>Actinomycetes</taxon>
        <taxon>Kitasatosporales</taxon>
        <taxon>Streptomycetaceae</taxon>
        <taxon>Streptomyces</taxon>
    </lineage>
</organism>
<protein>
    <submittedName>
        <fullName evidence="1">Uncharacterized protein</fullName>
    </submittedName>
</protein>
<accession>A0ABS8E0N7</accession>
<proteinExistence type="predicted"/>
<sequence length="196" mass="22191">MPLPPDEIQHRSLDRLARYIKEAEEILASWDAYSGEHTDADGWPHDPTAYDTRQRRRDADTWRAFTRIRSTAASYLLTADRQLRQLPGTAAAPHWAWQLKELRTSLDAIHTLQAEWPATLNTPPEPALPGTEAWAETQAERNAEAWHHLYTWAGHGHAVLDIHTATQHHRPRAVPITTAVATTPVPRPAPISRRPL</sequence>
<evidence type="ECO:0000313" key="1">
    <source>
        <dbReference type="EMBL" id="MCC0094707.1"/>
    </source>
</evidence>
<gene>
    <name evidence="1" type="ORF">K7B10_07895</name>
</gene>
<keyword evidence="2" id="KW-1185">Reference proteome</keyword>
<comment type="caution">
    <text evidence="1">The sequence shown here is derived from an EMBL/GenBank/DDBJ whole genome shotgun (WGS) entry which is preliminary data.</text>
</comment>
<dbReference type="EMBL" id="JAINUL010000001">
    <property type="protein sequence ID" value="MCC0094707.1"/>
    <property type="molecule type" value="Genomic_DNA"/>
</dbReference>
<name>A0ABS8E0N7_9ACTN</name>
<evidence type="ECO:0000313" key="2">
    <source>
        <dbReference type="Proteomes" id="UP001520654"/>
    </source>
</evidence>
<dbReference type="RefSeq" id="WP_229335273.1">
    <property type="nucleotide sequence ID" value="NZ_JAINUL010000001.1"/>
</dbReference>